<dbReference type="InterPro" id="IPR022789">
    <property type="entry name" value="ParD"/>
</dbReference>
<dbReference type="RefSeq" id="WP_201083499.1">
    <property type="nucleotide sequence ID" value="NZ_CP067422.1"/>
</dbReference>
<evidence type="ECO:0000256" key="1">
    <source>
        <dbReference type="ARBA" id="ARBA00008580"/>
    </source>
</evidence>
<keyword evidence="3" id="KW-0614">Plasmid</keyword>
<dbReference type="PANTHER" id="PTHR36582:SF2">
    <property type="entry name" value="ANTITOXIN PARD"/>
    <property type="match status" value="1"/>
</dbReference>
<dbReference type="Gene3D" id="6.10.10.120">
    <property type="entry name" value="Antitoxin ParD1-like"/>
    <property type="match status" value="1"/>
</dbReference>
<gene>
    <name evidence="3" type="ORF">IGS68_32450</name>
</gene>
<organism evidence="3 4">
    <name type="scientific">Skermanella cutis</name>
    <dbReference type="NCBI Taxonomy" id="2775420"/>
    <lineage>
        <taxon>Bacteria</taxon>
        <taxon>Pseudomonadati</taxon>
        <taxon>Pseudomonadota</taxon>
        <taxon>Alphaproteobacteria</taxon>
        <taxon>Rhodospirillales</taxon>
        <taxon>Azospirillaceae</taxon>
        <taxon>Skermanella</taxon>
    </lineage>
</organism>
<protein>
    <submittedName>
        <fullName evidence="3">Type II toxin-antitoxin system ParD family antitoxin</fullName>
    </submittedName>
</protein>
<name>A0ABX7BHX5_9PROT</name>
<dbReference type="Pfam" id="PF03693">
    <property type="entry name" value="ParD_antitoxin"/>
    <property type="match status" value="1"/>
</dbReference>
<keyword evidence="4" id="KW-1185">Reference proteome</keyword>
<dbReference type="NCBIfam" id="TIGR02606">
    <property type="entry name" value="antidote_CC2985"/>
    <property type="match status" value="1"/>
</dbReference>
<evidence type="ECO:0000256" key="2">
    <source>
        <dbReference type="ARBA" id="ARBA00022649"/>
    </source>
</evidence>
<accession>A0ABX7BHX5</accession>
<dbReference type="InterPro" id="IPR038296">
    <property type="entry name" value="ParD_sf"/>
</dbReference>
<dbReference type="EMBL" id="CP067422">
    <property type="protein sequence ID" value="QQP93725.1"/>
    <property type="molecule type" value="Genomic_DNA"/>
</dbReference>
<proteinExistence type="inferred from homology"/>
<sequence length="92" mass="10785">MPRSFALGDHFENFIEEQVRNGRYNNGSEVVREGLRLLEDWENLHRIRVEEIHRSIEESRRDGRTKPASEVLGRLEAKYEAMGASAEKRDDE</sequence>
<dbReference type="PANTHER" id="PTHR36582">
    <property type="entry name" value="ANTITOXIN PARD"/>
    <property type="match status" value="1"/>
</dbReference>
<comment type="similarity">
    <text evidence="1">Belongs to the ParD antitoxin family.</text>
</comment>
<dbReference type="SUPFAM" id="SSF47598">
    <property type="entry name" value="Ribbon-helix-helix"/>
    <property type="match status" value="1"/>
</dbReference>
<keyword evidence="2" id="KW-1277">Toxin-antitoxin system</keyword>
<evidence type="ECO:0000313" key="3">
    <source>
        <dbReference type="EMBL" id="QQP93725.1"/>
    </source>
</evidence>
<dbReference type="InterPro" id="IPR010985">
    <property type="entry name" value="Ribbon_hlx_hlx"/>
</dbReference>
<dbReference type="Proteomes" id="UP000595197">
    <property type="component" value="Plasmid pTT6-2"/>
</dbReference>
<evidence type="ECO:0000313" key="4">
    <source>
        <dbReference type="Proteomes" id="UP000595197"/>
    </source>
</evidence>
<reference evidence="3" key="1">
    <citation type="submission" date="2021-02" db="EMBL/GenBank/DDBJ databases">
        <title>Skermanella TT6 skin isolate.</title>
        <authorList>
            <person name="Lee K."/>
            <person name="Ganzorig M."/>
        </authorList>
    </citation>
    <scope>NUCLEOTIDE SEQUENCE</scope>
    <source>
        <strain evidence="3">TT6</strain>
    </source>
</reference>
<geneLocation type="plasmid" evidence="3 4">
    <name>pTT6-2</name>
</geneLocation>